<dbReference type="Proteomes" id="UP000252893">
    <property type="component" value="Unassembled WGS sequence"/>
</dbReference>
<sequence>MNRTATAIWNGDLKTGTGKLTTQSTALNELAYSFKSRTEDVHGNAGTNPEELIGAAHAGCFAMMLSSLLSTNGTPPTELQATATISTVPNEGGGFSIAKSDLTLRARVANISENDFQKLAKQAKENCPVSRALNALEINLTATLL</sequence>
<dbReference type="InterPro" id="IPR003718">
    <property type="entry name" value="OsmC/Ohr_fam"/>
</dbReference>
<dbReference type="InterPro" id="IPR019904">
    <property type="entry name" value="Peroxiredoxin_OsmC"/>
</dbReference>
<dbReference type="Gene3D" id="3.30.300.20">
    <property type="match status" value="1"/>
</dbReference>
<protein>
    <submittedName>
        <fullName evidence="1">Osmotically inducible protein OsmC</fullName>
    </submittedName>
</protein>
<dbReference type="InterPro" id="IPR015946">
    <property type="entry name" value="KH_dom-like_a/b"/>
</dbReference>
<dbReference type="InterPro" id="IPR036102">
    <property type="entry name" value="OsmC/Ohrsf"/>
</dbReference>
<dbReference type="PANTHER" id="PTHR42830:SF1">
    <property type="entry name" value="OSMOTICALLY INDUCIBLE FAMILY PROTEIN"/>
    <property type="match status" value="1"/>
</dbReference>
<comment type="caution">
    <text evidence="1">The sequence shown here is derived from an EMBL/GenBank/DDBJ whole genome shotgun (WGS) entry which is preliminary data.</text>
</comment>
<dbReference type="AlphaFoldDB" id="A0A366E6A4"/>
<gene>
    <name evidence="1" type="ORF">DFR47_102691</name>
</gene>
<name>A0A366E6A4_9HYPH</name>
<dbReference type="InterPro" id="IPR052707">
    <property type="entry name" value="OsmC_Ohr_Peroxiredoxin"/>
</dbReference>
<reference evidence="1 2" key="1">
    <citation type="submission" date="2018-06" db="EMBL/GenBank/DDBJ databases">
        <title>Genomic Encyclopedia of Type Strains, Phase IV (KMG-IV): sequencing the most valuable type-strain genomes for metagenomic binning, comparative biology and taxonomic classification.</title>
        <authorList>
            <person name="Goeker M."/>
        </authorList>
    </citation>
    <scope>NUCLEOTIDE SEQUENCE [LARGE SCALE GENOMIC DNA]</scope>
    <source>
        <strain evidence="1 2">DSM 25619</strain>
    </source>
</reference>
<accession>A0A366E6A4</accession>
<dbReference type="Pfam" id="PF02566">
    <property type="entry name" value="OsmC"/>
    <property type="match status" value="1"/>
</dbReference>
<proteinExistence type="predicted"/>
<organism evidence="1 2">
    <name type="scientific">Pseudochrobactrum asaccharolyticum</name>
    <dbReference type="NCBI Taxonomy" id="354351"/>
    <lineage>
        <taxon>Bacteria</taxon>
        <taxon>Pseudomonadati</taxon>
        <taxon>Pseudomonadota</taxon>
        <taxon>Alphaproteobacteria</taxon>
        <taxon>Hyphomicrobiales</taxon>
        <taxon>Brucellaceae</taxon>
        <taxon>Pseudochrobactrum</taxon>
    </lineage>
</organism>
<evidence type="ECO:0000313" key="2">
    <source>
        <dbReference type="Proteomes" id="UP000252893"/>
    </source>
</evidence>
<dbReference type="EMBL" id="QNRH01000002">
    <property type="protein sequence ID" value="RBO97900.1"/>
    <property type="molecule type" value="Genomic_DNA"/>
</dbReference>
<dbReference type="NCBIfam" id="TIGR03562">
    <property type="entry name" value="osmo_induc_OsmC"/>
    <property type="match status" value="1"/>
</dbReference>
<dbReference type="OrthoDB" id="9807532at2"/>
<dbReference type="SUPFAM" id="SSF82784">
    <property type="entry name" value="OsmC-like"/>
    <property type="match status" value="1"/>
</dbReference>
<dbReference type="RefSeq" id="WP_113943836.1">
    <property type="nucleotide sequence ID" value="NZ_JBHEEG010000002.1"/>
</dbReference>
<keyword evidence="2" id="KW-1185">Reference proteome</keyword>
<evidence type="ECO:0000313" key="1">
    <source>
        <dbReference type="EMBL" id="RBO97900.1"/>
    </source>
</evidence>
<dbReference type="PANTHER" id="PTHR42830">
    <property type="entry name" value="OSMOTICALLY INDUCIBLE FAMILY PROTEIN"/>
    <property type="match status" value="1"/>
</dbReference>
<dbReference type="GO" id="GO:0006979">
    <property type="term" value="P:response to oxidative stress"/>
    <property type="evidence" value="ECO:0007669"/>
    <property type="project" value="InterPro"/>
</dbReference>
<dbReference type="GO" id="GO:0004601">
    <property type="term" value="F:peroxidase activity"/>
    <property type="evidence" value="ECO:0007669"/>
    <property type="project" value="InterPro"/>
</dbReference>